<protein>
    <submittedName>
        <fullName evidence="2">Uncharacterized protein</fullName>
    </submittedName>
</protein>
<sequence length="83" mass="9245">MNAPAATTYCIRCLRRTCDDCRVGDAVEASRIPEWDSTSETRFHHPTGTVTGTSAPSKPWKFRRTSIAGLHHGTTDSVWVRVQ</sequence>
<evidence type="ECO:0000313" key="2">
    <source>
        <dbReference type="EMBL" id="MEK7951593.1"/>
    </source>
</evidence>
<feature type="region of interest" description="Disordered" evidence="1">
    <location>
        <begin position="38"/>
        <end position="58"/>
    </location>
</feature>
<gene>
    <name evidence="2" type="ORF">WKV53_13840</name>
</gene>
<organism evidence="2 3">
    <name type="scientific">Luteolibacter soli</name>
    <dbReference type="NCBI Taxonomy" id="3135280"/>
    <lineage>
        <taxon>Bacteria</taxon>
        <taxon>Pseudomonadati</taxon>
        <taxon>Verrucomicrobiota</taxon>
        <taxon>Verrucomicrobiia</taxon>
        <taxon>Verrucomicrobiales</taxon>
        <taxon>Verrucomicrobiaceae</taxon>
        <taxon>Luteolibacter</taxon>
    </lineage>
</organism>
<dbReference type="Proteomes" id="UP001371305">
    <property type="component" value="Unassembled WGS sequence"/>
</dbReference>
<keyword evidence="3" id="KW-1185">Reference proteome</keyword>
<accession>A0ABU9AVJ2</accession>
<evidence type="ECO:0000313" key="3">
    <source>
        <dbReference type="Proteomes" id="UP001371305"/>
    </source>
</evidence>
<proteinExistence type="predicted"/>
<dbReference type="RefSeq" id="WP_341405221.1">
    <property type="nucleotide sequence ID" value="NZ_JBBUKT010000005.1"/>
</dbReference>
<dbReference type="EMBL" id="JBBUKT010000005">
    <property type="protein sequence ID" value="MEK7951593.1"/>
    <property type="molecule type" value="Genomic_DNA"/>
</dbReference>
<evidence type="ECO:0000256" key="1">
    <source>
        <dbReference type="SAM" id="MobiDB-lite"/>
    </source>
</evidence>
<name>A0ABU9AVJ2_9BACT</name>
<reference evidence="2 3" key="1">
    <citation type="submission" date="2024-04" db="EMBL/GenBank/DDBJ databases">
        <title>Luteolibacter sp. isolated from soil.</title>
        <authorList>
            <person name="An J."/>
        </authorList>
    </citation>
    <scope>NUCLEOTIDE SEQUENCE [LARGE SCALE GENOMIC DNA]</scope>
    <source>
        <strain evidence="2 3">Y139</strain>
    </source>
</reference>
<comment type="caution">
    <text evidence="2">The sequence shown here is derived from an EMBL/GenBank/DDBJ whole genome shotgun (WGS) entry which is preliminary data.</text>
</comment>